<evidence type="ECO:0000313" key="2">
    <source>
        <dbReference type="EMBL" id="KAK8788948.1"/>
    </source>
</evidence>
<evidence type="ECO:0000256" key="1">
    <source>
        <dbReference type="SAM" id="MobiDB-lite"/>
    </source>
</evidence>
<protein>
    <submittedName>
        <fullName evidence="2">Uncharacterized protein</fullName>
    </submittedName>
</protein>
<accession>A0AAQ4FQX9</accession>
<dbReference type="EMBL" id="JARKHS020000322">
    <property type="protein sequence ID" value="KAK8788948.1"/>
    <property type="molecule type" value="Genomic_DNA"/>
</dbReference>
<keyword evidence="3" id="KW-1185">Reference proteome</keyword>
<evidence type="ECO:0000313" key="3">
    <source>
        <dbReference type="Proteomes" id="UP001321473"/>
    </source>
</evidence>
<comment type="caution">
    <text evidence="2">The sequence shown here is derived from an EMBL/GenBank/DDBJ whole genome shotgun (WGS) entry which is preliminary data.</text>
</comment>
<sequence length="77" mass="8444">MHAWRRDKESVSGHDGNAAKPACLLCSLQHVYVCLHASHAWLKKSGPRLLQPQASVLAAAHQKRQKRTSHAAGVQRG</sequence>
<dbReference type="AlphaFoldDB" id="A0AAQ4FQX9"/>
<gene>
    <name evidence="2" type="ORF">V5799_021276</name>
</gene>
<feature type="region of interest" description="Disordered" evidence="1">
    <location>
        <begin position="56"/>
        <end position="77"/>
    </location>
</feature>
<dbReference type="Proteomes" id="UP001321473">
    <property type="component" value="Unassembled WGS sequence"/>
</dbReference>
<proteinExistence type="predicted"/>
<organism evidence="2 3">
    <name type="scientific">Amblyomma americanum</name>
    <name type="common">Lone star tick</name>
    <dbReference type="NCBI Taxonomy" id="6943"/>
    <lineage>
        <taxon>Eukaryota</taxon>
        <taxon>Metazoa</taxon>
        <taxon>Ecdysozoa</taxon>
        <taxon>Arthropoda</taxon>
        <taxon>Chelicerata</taxon>
        <taxon>Arachnida</taxon>
        <taxon>Acari</taxon>
        <taxon>Parasitiformes</taxon>
        <taxon>Ixodida</taxon>
        <taxon>Ixodoidea</taxon>
        <taxon>Ixodidae</taxon>
        <taxon>Amblyomminae</taxon>
        <taxon>Amblyomma</taxon>
    </lineage>
</organism>
<name>A0AAQ4FQX9_AMBAM</name>
<reference evidence="2 3" key="1">
    <citation type="journal article" date="2023" name="Arcadia Sci">
        <title>De novo assembly of a long-read Amblyomma americanum tick genome.</title>
        <authorList>
            <person name="Chou S."/>
            <person name="Poskanzer K.E."/>
            <person name="Rollins M."/>
            <person name="Thuy-Boun P.S."/>
        </authorList>
    </citation>
    <scope>NUCLEOTIDE SEQUENCE [LARGE SCALE GENOMIC DNA]</scope>
    <source>
        <strain evidence="2">F_SG_1</strain>
        <tissue evidence="2">Salivary glands</tissue>
    </source>
</reference>